<feature type="domain" description="Glycosyltransferase subfamily 4-like N-terminal" evidence="2">
    <location>
        <begin position="15"/>
        <end position="162"/>
    </location>
</feature>
<dbReference type="SUPFAM" id="SSF53756">
    <property type="entry name" value="UDP-Glycosyltransferase/glycogen phosphorylase"/>
    <property type="match status" value="1"/>
</dbReference>
<dbReference type="PANTHER" id="PTHR46401">
    <property type="entry name" value="GLYCOSYLTRANSFERASE WBBK-RELATED"/>
    <property type="match status" value="1"/>
</dbReference>
<dbReference type="AlphaFoldDB" id="A0A5C6DFC9"/>
<dbReference type="Gene3D" id="3.40.50.2000">
    <property type="entry name" value="Glycogen Phosphorylase B"/>
    <property type="match status" value="2"/>
</dbReference>
<proteinExistence type="predicted"/>
<keyword evidence="4" id="KW-1185">Reference proteome</keyword>
<name>A0A5C6DFC9_9BACT</name>
<dbReference type="Proteomes" id="UP000319143">
    <property type="component" value="Unassembled WGS sequence"/>
</dbReference>
<gene>
    <name evidence="3" type="primary">mshA_2</name>
    <name evidence="3" type="ORF">Poly41_37050</name>
</gene>
<dbReference type="EC" id="2.4.1.250" evidence="3"/>
<keyword evidence="3" id="KW-0328">Glycosyltransferase</keyword>
<dbReference type="Pfam" id="PF13692">
    <property type="entry name" value="Glyco_trans_1_4"/>
    <property type="match status" value="1"/>
</dbReference>
<sequence length="375" mass="41965">MRVVFEGAIFEMLPVGGIARYFTDIINRLPESITPIVLGPEEASLAFSNPHVTLSGVRTKAPLKMLRRFWRKSQHRLIDQQMDSLSGDLHHWTYYSGLCQREIRPGNVQNVITVYDFIHESFPELDPSGAHSYWKRKAIESADHICCISQTTHDDLCDRFPEVASRASVTMLGNSFVNVVAEPVTGQLANRPYVLFVGRRDNYKNFQTLWHAWQSVRSRVPELALVIVGPPIKRREARGLGMKEQEEGVIHLGGVSDPVLKGLYQHCRAFVFPSKEEGFGLPAVEAMESGAPVIASTCPALREVLGNVGHYFDAHDVDSLADLLVLADLERLPHCEKKLQLGLQRASELSWQKTVEQTVAAYRTLRGSSPIVRAA</sequence>
<evidence type="ECO:0000313" key="3">
    <source>
        <dbReference type="EMBL" id="TWU35953.1"/>
    </source>
</evidence>
<accession>A0A5C6DFC9</accession>
<dbReference type="InterPro" id="IPR028098">
    <property type="entry name" value="Glyco_trans_4-like_N"/>
</dbReference>
<dbReference type="PANTHER" id="PTHR46401:SF2">
    <property type="entry name" value="GLYCOSYLTRANSFERASE WBBK-RELATED"/>
    <property type="match status" value="1"/>
</dbReference>
<reference evidence="3 4" key="1">
    <citation type="submission" date="2019-02" db="EMBL/GenBank/DDBJ databases">
        <title>Deep-cultivation of Planctomycetes and their phenomic and genomic characterization uncovers novel biology.</title>
        <authorList>
            <person name="Wiegand S."/>
            <person name="Jogler M."/>
            <person name="Boedeker C."/>
            <person name="Pinto D."/>
            <person name="Vollmers J."/>
            <person name="Rivas-Marin E."/>
            <person name="Kohn T."/>
            <person name="Peeters S.H."/>
            <person name="Heuer A."/>
            <person name="Rast P."/>
            <person name="Oberbeckmann S."/>
            <person name="Bunk B."/>
            <person name="Jeske O."/>
            <person name="Meyerdierks A."/>
            <person name="Storesund J.E."/>
            <person name="Kallscheuer N."/>
            <person name="Luecker S."/>
            <person name="Lage O.M."/>
            <person name="Pohl T."/>
            <person name="Merkel B.J."/>
            <person name="Hornburger P."/>
            <person name="Mueller R.-W."/>
            <person name="Bruemmer F."/>
            <person name="Labrenz M."/>
            <person name="Spormann A.M."/>
            <person name="Op Den Camp H."/>
            <person name="Overmann J."/>
            <person name="Amann R."/>
            <person name="Jetten M.S.M."/>
            <person name="Mascher T."/>
            <person name="Medema M.H."/>
            <person name="Devos D.P."/>
            <person name="Kaster A.-K."/>
            <person name="Ovreas L."/>
            <person name="Rohde M."/>
            <person name="Galperin M.Y."/>
            <person name="Jogler C."/>
        </authorList>
    </citation>
    <scope>NUCLEOTIDE SEQUENCE [LARGE SCALE GENOMIC DNA]</scope>
    <source>
        <strain evidence="3 4">Poly41</strain>
    </source>
</reference>
<evidence type="ECO:0000259" key="2">
    <source>
        <dbReference type="Pfam" id="PF13439"/>
    </source>
</evidence>
<evidence type="ECO:0000313" key="4">
    <source>
        <dbReference type="Proteomes" id="UP000319143"/>
    </source>
</evidence>
<organism evidence="3 4">
    <name type="scientific">Novipirellula artificiosorum</name>
    <dbReference type="NCBI Taxonomy" id="2528016"/>
    <lineage>
        <taxon>Bacteria</taxon>
        <taxon>Pseudomonadati</taxon>
        <taxon>Planctomycetota</taxon>
        <taxon>Planctomycetia</taxon>
        <taxon>Pirellulales</taxon>
        <taxon>Pirellulaceae</taxon>
        <taxon>Novipirellula</taxon>
    </lineage>
</organism>
<dbReference type="OrthoDB" id="283384at2"/>
<dbReference type="GO" id="GO:0009103">
    <property type="term" value="P:lipopolysaccharide biosynthetic process"/>
    <property type="evidence" value="ECO:0007669"/>
    <property type="project" value="TreeGrafter"/>
</dbReference>
<dbReference type="EMBL" id="SJPV01000006">
    <property type="protein sequence ID" value="TWU35953.1"/>
    <property type="molecule type" value="Genomic_DNA"/>
</dbReference>
<protein>
    <submittedName>
        <fullName evidence="3">D-inositol 3-phosphate glycosyltransferase</fullName>
        <ecNumber evidence="3">2.4.1.250</ecNumber>
    </submittedName>
</protein>
<dbReference type="GO" id="GO:0102710">
    <property type="term" value="F:D-inositol-3-phosphate glycosyltransferase activity"/>
    <property type="evidence" value="ECO:0007669"/>
    <property type="project" value="UniProtKB-EC"/>
</dbReference>
<dbReference type="Pfam" id="PF13439">
    <property type="entry name" value="Glyco_transf_4"/>
    <property type="match status" value="1"/>
</dbReference>
<dbReference type="CDD" id="cd03809">
    <property type="entry name" value="GT4_MtfB-like"/>
    <property type="match status" value="1"/>
</dbReference>
<keyword evidence="1 3" id="KW-0808">Transferase</keyword>
<comment type="caution">
    <text evidence="3">The sequence shown here is derived from an EMBL/GenBank/DDBJ whole genome shotgun (WGS) entry which is preliminary data.</text>
</comment>
<dbReference type="RefSeq" id="WP_146528015.1">
    <property type="nucleotide sequence ID" value="NZ_SJPV01000006.1"/>
</dbReference>
<evidence type="ECO:0000256" key="1">
    <source>
        <dbReference type="ARBA" id="ARBA00022679"/>
    </source>
</evidence>